<name>A0A7Y9J3X9_9PSEU</name>
<dbReference type="Gene3D" id="1.10.1740.10">
    <property type="match status" value="1"/>
</dbReference>
<evidence type="ECO:0000256" key="2">
    <source>
        <dbReference type="ARBA" id="ARBA00011344"/>
    </source>
</evidence>
<accession>A0A7Y9J3X9</accession>
<dbReference type="Gene3D" id="3.10.450.50">
    <property type="match status" value="1"/>
</dbReference>
<dbReference type="GO" id="GO:0006352">
    <property type="term" value="P:DNA-templated transcription initiation"/>
    <property type="evidence" value="ECO:0007669"/>
    <property type="project" value="InterPro"/>
</dbReference>
<dbReference type="NCBIfam" id="TIGR02937">
    <property type="entry name" value="sigma70-ECF"/>
    <property type="match status" value="1"/>
</dbReference>
<dbReference type="InterPro" id="IPR013324">
    <property type="entry name" value="RNA_pol_sigma_r3/r4-like"/>
</dbReference>
<evidence type="ECO:0000259" key="7">
    <source>
        <dbReference type="Pfam" id="PF08281"/>
    </source>
</evidence>
<keyword evidence="9" id="KW-1185">Reference proteome</keyword>
<feature type="domain" description="RNA polymerase sigma factor 70 region 4 type 2" evidence="7">
    <location>
        <begin position="129"/>
        <end position="181"/>
    </location>
</feature>
<evidence type="ECO:0000313" key="8">
    <source>
        <dbReference type="EMBL" id="NYD34311.1"/>
    </source>
</evidence>
<evidence type="ECO:0000256" key="3">
    <source>
        <dbReference type="ARBA" id="ARBA00023015"/>
    </source>
</evidence>
<dbReference type="PANTHER" id="PTHR30173:SF36">
    <property type="entry name" value="ECF RNA POLYMERASE SIGMA FACTOR SIGJ"/>
    <property type="match status" value="1"/>
</dbReference>
<keyword evidence="4" id="KW-0731">Sigma factor</keyword>
<dbReference type="SUPFAM" id="SSF88946">
    <property type="entry name" value="Sigma2 domain of RNA polymerase sigma factors"/>
    <property type="match status" value="1"/>
</dbReference>
<dbReference type="Pfam" id="PF04542">
    <property type="entry name" value="Sigma70_r2"/>
    <property type="match status" value="1"/>
</dbReference>
<dbReference type="Gene3D" id="1.10.10.10">
    <property type="entry name" value="Winged helix-like DNA-binding domain superfamily/Winged helix DNA-binding domain"/>
    <property type="match status" value="1"/>
</dbReference>
<dbReference type="NCBIfam" id="TIGR02960">
    <property type="entry name" value="SigX5"/>
    <property type="match status" value="1"/>
</dbReference>
<protein>
    <submittedName>
        <fullName evidence="8">RNA polymerase sigma-70 factor (ECF subfamily)</fullName>
    </submittedName>
</protein>
<dbReference type="RefSeq" id="WP_179792269.1">
    <property type="nucleotide sequence ID" value="NZ_BAABHP010000030.1"/>
</dbReference>
<dbReference type="GO" id="GO:0016987">
    <property type="term" value="F:sigma factor activity"/>
    <property type="evidence" value="ECO:0007669"/>
    <property type="project" value="UniProtKB-KW"/>
</dbReference>
<keyword evidence="3" id="KW-0805">Transcription regulation</keyword>
<evidence type="ECO:0000256" key="4">
    <source>
        <dbReference type="ARBA" id="ARBA00023082"/>
    </source>
</evidence>
<dbReference type="InterPro" id="IPR032710">
    <property type="entry name" value="NTF2-like_dom_sf"/>
</dbReference>
<dbReference type="InterPro" id="IPR013249">
    <property type="entry name" value="RNA_pol_sigma70_r4_t2"/>
</dbReference>
<dbReference type="InterPro" id="IPR014284">
    <property type="entry name" value="RNA_pol_sigma-70_dom"/>
</dbReference>
<organism evidence="8 9">
    <name type="scientific">Actinomycetospora corticicola</name>
    <dbReference type="NCBI Taxonomy" id="663602"/>
    <lineage>
        <taxon>Bacteria</taxon>
        <taxon>Bacillati</taxon>
        <taxon>Actinomycetota</taxon>
        <taxon>Actinomycetes</taxon>
        <taxon>Pseudonocardiales</taxon>
        <taxon>Pseudonocardiaceae</taxon>
        <taxon>Actinomycetospora</taxon>
    </lineage>
</organism>
<feature type="domain" description="RNA polymerase sigma-70 region 2" evidence="6">
    <location>
        <begin position="13"/>
        <end position="77"/>
    </location>
</feature>
<dbReference type="InterPro" id="IPR052704">
    <property type="entry name" value="ECF_Sigma-70_Domain"/>
</dbReference>
<evidence type="ECO:0000256" key="5">
    <source>
        <dbReference type="ARBA" id="ARBA00023163"/>
    </source>
</evidence>
<keyword evidence="5" id="KW-0804">Transcription</keyword>
<dbReference type="InterPro" id="IPR007627">
    <property type="entry name" value="RNA_pol_sigma70_r2"/>
</dbReference>
<dbReference type="InterPro" id="IPR036388">
    <property type="entry name" value="WH-like_DNA-bd_sf"/>
</dbReference>
<evidence type="ECO:0000259" key="6">
    <source>
        <dbReference type="Pfam" id="PF04542"/>
    </source>
</evidence>
<dbReference type="PANTHER" id="PTHR30173">
    <property type="entry name" value="SIGMA 19 FACTOR"/>
    <property type="match status" value="1"/>
</dbReference>
<dbReference type="NCBIfam" id="NF006089">
    <property type="entry name" value="PRK08241.1"/>
    <property type="match status" value="1"/>
</dbReference>
<evidence type="ECO:0000256" key="1">
    <source>
        <dbReference type="ARBA" id="ARBA00010641"/>
    </source>
</evidence>
<dbReference type="GO" id="GO:0003677">
    <property type="term" value="F:DNA binding"/>
    <property type="evidence" value="ECO:0007669"/>
    <property type="project" value="InterPro"/>
</dbReference>
<evidence type="ECO:0000313" key="9">
    <source>
        <dbReference type="Proteomes" id="UP000535890"/>
    </source>
</evidence>
<reference evidence="8 9" key="1">
    <citation type="submission" date="2020-07" db="EMBL/GenBank/DDBJ databases">
        <title>Sequencing the genomes of 1000 actinobacteria strains.</title>
        <authorList>
            <person name="Klenk H.-P."/>
        </authorList>
    </citation>
    <scope>NUCLEOTIDE SEQUENCE [LARGE SCALE GENOMIC DNA]</scope>
    <source>
        <strain evidence="8 9">DSM 45772</strain>
    </source>
</reference>
<proteinExistence type="inferred from homology"/>
<comment type="subunit">
    <text evidence="2">Interacts transiently with the RNA polymerase catalytic core formed by RpoA, RpoB, RpoC and RpoZ (2 alpha, 1 beta, 1 beta' and 1 omega subunit) to form the RNA polymerase holoenzyme that can initiate transcription.</text>
</comment>
<gene>
    <name evidence="8" type="ORF">BJ983_000413</name>
</gene>
<dbReference type="InterPro" id="IPR014305">
    <property type="entry name" value="RNA_pol_sigma-G_actinobac"/>
</dbReference>
<comment type="similarity">
    <text evidence="1">Belongs to the sigma-70 factor family. ECF subfamily.</text>
</comment>
<dbReference type="Pfam" id="PF08281">
    <property type="entry name" value="Sigma70_r4_2"/>
    <property type="match status" value="1"/>
</dbReference>
<dbReference type="InterPro" id="IPR013325">
    <property type="entry name" value="RNA_pol_sigma_r2"/>
</dbReference>
<dbReference type="SUPFAM" id="SSF54427">
    <property type="entry name" value="NTF2-like"/>
    <property type="match status" value="1"/>
</dbReference>
<comment type="caution">
    <text evidence="8">The sequence shown here is derived from an EMBL/GenBank/DDBJ whole genome shotgun (WGS) entry which is preliminary data.</text>
</comment>
<dbReference type="SUPFAM" id="SSF88659">
    <property type="entry name" value="Sigma3 and sigma4 domains of RNA polymerase sigma factors"/>
    <property type="match status" value="1"/>
</dbReference>
<dbReference type="AlphaFoldDB" id="A0A7Y9J3X9"/>
<sequence length="328" mass="35699">MTGPTAHDLEALRVPLTAYCYRLLGAAADADDAVQEAIVRAHLQRERFDPARGVLQAWVFRIATNVCLDMLRSARRRAVSVDLGPAAVPGAALGAPLPPDRFVEPMPDARLLAARGPEEVALERESVRLAVVAALQHLAPRQRATLVLRDVLGFSAAETADILDTTTASVTSALQRARTTLARHRPEPTDRLEPDDAAQRELLERYVAAFEAHDPARLVALLREDARTTMPPFAWWIEGGPTIARLVGAGGCEGARLVSTAINGQPGFGQYRPDDDGTLRPFALVLVEPRGDRIAQVTTFLGTVDRFPEFALPELLRDPTDEFARARS</sequence>
<dbReference type="EMBL" id="JACCBN010000001">
    <property type="protein sequence ID" value="NYD34311.1"/>
    <property type="molecule type" value="Genomic_DNA"/>
</dbReference>
<dbReference type="Proteomes" id="UP000535890">
    <property type="component" value="Unassembled WGS sequence"/>
</dbReference>